<name>A0A844YXT2_9SPHN</name>
<keyword evidence="1" id="KW-0732">Signal</keyword>
<feature type="chain" id="PRO_5032691164" evidence="1">
    <location>
        <begin position="23"/>
        <end position="399"/>
    </location>
</feature>
<dbReference type="SUPFAM" id="SSF53474">
    <property type="entry name" value="alpha/beta-Hydrolases"/>
    <property type="match status" value="1"/>
</dbReference>
<feature type="signal peptide" evidence="1">
    <location>
        <begin position="1"/>
        <end position="22"/>
    </location>
</feature>
<dbReference type="OrthoDB" id="5523653at2"/>
<dbReference type="AlphaFoldDB" id="A0A844YXT2"/>
<keyword evidence="3" id="KW-1185">Reference proteome</keyword>
<dbReference type="Gene3D" id="2.60.40.10">
    <property type="entry name" value="Immunoglobulins"/>
    <property type="match status" value="1"/>
</dbReference>
<reference evidence="2 3" key="1">
    <citation type="submission" date="2019-12" db="EMBL/GenBank/DDBJ databases">
        <title>Genomic-based taxomic classification of the family Erythrobacteraceae.</title>
        <authorList>
            <person name="Xu L."/>
        </authorList>
    </citation>
    <scope>NUCLEOTIDE SEQUENCE [LARGE SCALE GENOMIC DNA]</scope>
    <source>
        <strain evidence="2 3">M0322</strain>
    </source>
</reference>
<evidence type="ECO:0000313" key="3">
    <source>
        <dbReference type="Proteomes" id="UP000466966"/>
    </source>
</evidence>
<protein>
    <submittedName>
        <fullName evidence="2">Esterase</fullName>
    </submittedName>
</protein>
<dbReference type="PANTHER" id="PTHR48098:SF1">
    <property type="entry name" value="DIACYLGLYCEROL ACYLTRANSFERASE_MYCOLYLTRANSFERASE AG85A"/>
    <property type="match status" value="1"/>
</dbReference>
<organism evidence="2 3">
    <name type="scientific">Alteraurantiacibacter buctensis</name>
    <dbReference type="NCBI Taxonomy" id="1503981"/>
    <lineage>
        <taxon>Bacteria</taxon>
        <taxon>Pseudomonadati</taxon>
        <taxon>Pseudomonadota</taxon>
        <taxon>Alphaproteobacteria</taxon>
        <taxon>Sphingomonadales</taxon>
        <taxon>Erythrobacteraceae</taxon>
        <taxon>Alteraurantiacibacter</taxon>
    </lineage>
</organism>
<proteinExistence type="predicted"/>
<evidence type="ECO:0000313" key="2">
    <source>
        <dbReference type="EMBL" id="MXO71992.1"/>
    </source>
</evidence>
<dbReference type="GO" id="GO:0016747">
    <property type="term" value="F:acyltransferase activity, transferring groups other than amino-acyl groups"/>
    <property type="evidence" value="ECO:0007669"/>
    <property type="project" value="TreeGrafter"/>
</dbReference>
<dbReference type="EMBL" id="WTYV01000003">
    <property type="protein sequence ID" value="MXO71992.1"/>
    <property type="molecule type" value="Genomic_DNA"/>
</dbReference>
<dbReference type="Gene3D" id="3.40.50.1820">
    <property type="entry name" value="alpha/beta hydrolase"/>
    <property type="match status" value="1"/>
</dbReference>
<dbReference type="Proteomes" id="UP000466966">
    <property type="component" value="Unassembled WGS sequence"/>
</dbReference>
<evidence type="ECO:0000256" key="1">
    <source>
        <dbReference type="SAM" id="SignalP"/>
    </source>
</evidence>
<accession>A0A844YXT2</accession>
<dbReference type="InterPro" id="IPR013783">
    <property type="entry name" value="Ig-like_fold"/>
</dbReference>
<gene>
    <name evidence="2" type="ORF">GRI99_10125</name>
</gene>
<dbReference type="RefSeq" id="WP_160771917.1">
    <property type="nucleotide sequence ID" value="NZ_WTYV01000003.1"/>
</dbReference>
<dbReference type="PANTHER" id="PTHR48098">
    <property type="entry name" value="ENTEROCHELIN ESTERASE-RELATED"/>
    <property type="match status" value="1"/>
</dbReference>
<dbReference type="InterPro" id="IPR029058">
    <property type="entry name" value="AB_hydrolase_fold"/>
</dbReference>
<dbReference type="SUPFAM" id="SSF81296">
    <property type="entry name" value="E set domains"/>
    <property type="match status" value="1"/>
</dbReference>
<dbReference type="InterPro" id="IPR014756">
    <property type="entry name" value="Ig_E-set"/>
</dbReference>
<comment type="caution">
    <text evidence="2">The sequence shown here is derived from an EMBL/GenBank/DDBJ whole genome shotgun (WGS) entry which is preliminary data.</text>
</comment>
<sequence>MIVTRAALGTSLLLASAAPAYAQDTPAPSCLPQAAFAIPEYTSVEQLPDGRVTFRLCAPEADDVRVTSNDLDPWVPAGFAPGTERGLAMTKDATGLWSATTALPVPADNYRYNFQIDGVKVPDPMATTFSRERVGVNSTVDLPGEAGAFQAWHADVPHGTVTRVDYWSEPLGVRRGAYVYTPPGYMNGTDRYPVLYLVHGAGDSADSWTQVGHANTIIDNLIAAGRAQPMIVVMPFGHTPQRADAPLAGLLANGDFGADLHQALIPQIDGQFRTIADADHRAMAGLSMGGAHTIRFGLTRPDVFSRLGIFSMGLGMQPGDVPDYVAANDAALRRSAQELDLVYYAMGKDDFLYGTVAPTREMLDRYGIAYHYNETDGGHTWINWRRYLADFVPRLNWGD</sequence>
<dbReference type="Pfam" id="PF00756">
    <property type="entry name" value="Esterase"/>
    <property type="match status" value="1"/>
</dbReference>
<dbReference type="CDD" id="cd11294">
    <property type="entry name" value="E_set_Esterase_like_N"/>
    <property type="match status" value="1"/>
</dbReference>
<dbReference type="InterPro" id="IPR000801">
    <property type="entry name" value="Esterase-like"/>
</dbReference>
<dbReference type="InterPro" id="IPR050583">
    <property type="entry name" value="Mycobacterial_A85_antigen"/>
</dbReference>